<dbReference type="InterPro" id="IPR013087">
    <property type="entry name" value="Znf_C2H2_type"/>
</dbReference>
<proteinExistence type="predicted"/>
<evidence type="ECO:0000259" key="3">
    <source>
        <dbReference type="PROSITE" id="PS50157"/>
    </source>
</evidence>
<reference evidence="4" key="1">
    <citation type="submission" date="2023-04" db="EMBL/GenBank/DDBJ databases">
        <title>Chromosome-level genome of Chaenocephalus aceratus.</title>
        <authorList>
            <person name="Park H."/>
        </authorList>
    </citation>
    <scope>NUCLEOTIDE SEQUENCE</scope>
    <source>
        <strain evidence="4">DE</strain>
        <tissue evidence="4">Muscle</tissue>
    </source>
</reference>
<sequence>MQIKKGNKSKWFLSVRCTASGCSCVSFKPGSVQLRSCDRCGHGWVPHALAKLHLQAQFPSSCGPVEVALPGLVFDLSSLVLYGAQAVPVRLKILLDRLYSVVTTEQVGHILHTLGWSLGDYVRGYMLQHHIGKVLDRWLMVNPEEELLILKQFLRFGETRPIVELMTLQSLAADPELNHTSKSFHSHITTHSERNGGVMRKTRGDVVAGVCQFKKTSPANHNNPTHLNYPGGPSLLLPFHFPSPSFGLVPPTKELFPPSKLTQCLRRLSGTKLAESYRQAGGRREQENDRIVQKSKVDPVLKIKADPDKPNPTKSSWHQDPRFYHDEDIDLQRNLAKQENTSSLSPPSNSPFVPTSSPLHASISSPPPRIFQKLQSSSYSLNPLPSFSSSFLCPLPTSSFSSSLHALHSSSSSPRHLPPSLCSLTSLSPAGGRKGRVCCGVCGKSFYDKGTLKIHYNAVHLKIKHRCTVAGCTMVFSSLRSRNRHSANPNPRLHTGAGRNIHADPHPGIHSEAQIHKDIHNTEEKDTSNPLVPVHTLRNWLNGNQNTQHEYQDNPPPQDDSPPSSPQPLPQKTSQETNHNFTTSESNSPPSLPPLLPSRTASSLVPLVVSSVQKPKLLTNRQRRCESGDPVPKKKKPRKSSMPVKIEREKERPVAAESPPGGTSSETSTSTTEEPFHFDAEPCTPLAESTTCTTPAPLREAKHTQHSKASGEILREIVTERLSAASREILAAVDRIIAEYEDEVSGFRQQISRQEIQLELCRITLKEGEEGDAGTAALSTES</sequence>
<accession>A0AAD9BWV3</accession>
<keyword evidence="1" id="KW-0479">Metal-binding</keyword>
<feature type="region of interest" description="Disordered" evidence="2">
    <location>
        <begin position="615"/>
        <end position="692"/>
    </location>
</feature>
<keyword evidence="1" id="KW-0862">Zinc</keyword>
<feature type="compositionally biased region" description="Low complexity" evidence="2">
    <location>
        <begin position="342"/>
        <end position="351"/>
    </location>
</feature>
<organism evidence="4 5">
    <name type="scientific">Dissostichus eleginoides</name>
    <name type="common">Patagonian toothfish</name>
    <name type="synonym">Dissostichus amissus</name>
    <dbReference type="NCBI Taxonomy" id="100907"/>
    <lineage>
        <taxon>Eukaryota</taxon>
        <taxon>Metazoa</taxon>
        <taxon>Chordata</taxon>
        <taxon>Craniata</taxon>
        <taxon>Vertebrata</taxon>
        <taxon>Euteleostomi</taxon>
        <taxon>Actinopterygii</taxon>
        <taxon>Neopterygii</taxon>
        <taxon>Teleostei</taxon>
        <taxon>Neoteleostei</taxon>
        <taxon>Acanthomorphata</taxon>
        <taxon>Eupercaria</taxon>
        <taxon>Perciformes</taxon>
        <taxon>Notothenioidei</taxon>
        <taxon>Nototheniidae</taxon>
        <taxon>Dissostichus</taxon>
    </lineage>
</organism>
<dbReference type="GO" id="GO:0008270">
    <property type="term" value="F:zinc ion binding"/>
    <property type="evidence" value="ECO:0007669"/>
    <property type="project" value="UniProtKB-KW"/>
</dbReference>
<feature type="compositionally biased region" description="Basic and acidic residues" evidence="2">
    <location>
        <begin position="282"/>
        <end position="322"/>
    </location>
</feature>
<dbReference type="EMBL" id="JASDAP010000016">
    <property type="protein sequence ID" value="KAK1890199.1"/>
    <property type="molecule type" value="Genomic_DNA"/>
</dbReference>
<dbReference type="AlphaFoldDB" id="A0AAD9BWV3"/>
<feature type="compositionally biased region" description="Polar residues" evidence="2">
    <location>
        <begin position="572"/>
        <end position="583"/>
    </location>
</feature>
<feature type="region of interest" description="Disordered" evidence="2">
    <location>
        <begin position="338"/>
        <end position="367"/>
    </location>
</feature>
<dbReference type="InterPro" id="IPR040436">
    <property type="entry name" value="Disconnected-like"/>
</dbReference>
<dbReference type="PROSITE" id="PS50157">
    <property type="entry name" value="ZINC_FINGER_C2H2_2"/>
    <property type="match status" value="1"/>
</dbReference>
<feature type="region of interest" description="Disordered" evidence="2">
    <location>
        <begin position="482"/>
        <end position="509"/>
    </location>
</feature>
<feature type="compositionally biased region" description="Basic and acidic residues" evidence="2">
    <location>
        <begin position="645"/>
        <end position="654"/>
    </location>
</feature>
<dbReference type="Proteomes" id="UP001228049">
    <property type="component" value="Unassembled WGS sequence"/>
</dbReference>
<evidence type="ECO:0000256" key="1">
    <source>
        <dbReference type="PROSITE-ProRule" id="PRU00042"/>
    </source>
</evidence>
<feature type="region of interest" description="Disordered" evidence="2">
    <location>
        <begin position="276"/>
        <end position="322"/>
    </location>
</feature>
<feature type="domain" description="C2H2-type" evidence="3">
    <location>
        <begin position="437"/>
        <end position="465"/>
    </location>
</feature>
<dbReference type="GO" id="GO:0005634">
    <property type="term" value="C:nucleus"/>
    <property type="evidence" value="ECO:0007669"/>
    <property type="project" value="TreeGrafter"/>
</dbReference>
<dbReference type="PROSITE" id="PS00028">
    <property type="entry name" value="ZINC_FINGER_C2H2_1"/>
    <property type="match status" value="1"/>
</dbReference>
<protein>
    <submittedName>
        <fullName evidence="4">Zinc finger protein basonuclin-2</fullName>
    </submittedName>
</protein>
<evidence type="ECO:0000313" key="5">
    <source>
        <dbReference type="Proteomes" id="UP001228049"/>
    </source>
</evidence>
<dbReference type="SMART" id="SM00355">
    <property type="entry name" value="ZnF_C2H2"/>
    <property type="match status" value="2"/>
</dbReference>
<keyword evidence="1" id="KW-0863">Zinc-finger</keyword>
<feature type="non-terminal residue" evidence="4">
    <location>
        <position position="782"/>
    </location>
</feature>
<dbReference type="Gene3D" id="3.30.160.60">
    <property type="entry name" value="Classic Zinc Finger"/>
    <property type="match status" value="1"/>
</dbReference>
<dbReference type="GO" id="GO:0006355">
    <property type="term" value="P:regulation of DNA-templated transcription"/>
    <property type="evidence" value="ECO:0007669"/>
    <property type="project" value="TreeGrafter"/>
</dbReference>
<evidence type="ECO:0000313" key="4">
    <source>
        <dbReference type="EMBL" id="KAK1890199.1"/>
    </source>
</evidence>
<keyword evidence="5" id="KW-1185">Reference proteome</keyword>
<feature type="compositionally biased region" description="Polar residues" evidence="2">
    <location>
        <begin position="352"/>
        <end position="364"/>
    </location>
</feature>
<dbReference type="PANTHER" id="PTHR15021:SF0">
    <property type="entry name" value="DISCO-RELATED, ISOFORM A-RELATED"/>
    <property type="match status" value="1"/>
</dbReference>
<evidence type="ECO:0000256" key="2">
    <source>
        <dbReference type="SAM" id="MobiDB-lite"/>
    </source>
</evidence>
<name>A0AAD9BWV3_DISEL</name>
<feature type="region of interest" description="Disordered" evidence="2">
    <location>
        <begin position="545"/>
        <end position="599"/>
    </location>
</feature>
<feature type="compositionally biased region" description="Low complexity" evidence="2">
    <location>
        <begin position="657"/>
        <end position="673"/>
    </location>
</feature>
<gene>
    <name evidence="4" type="ORF">KUDE01_014870</name>
</gene>
<comment type="caution">
    <text evidence="4">The sequence shown here is derived from an EMBL/GenBank/DDBJ whole genome shotgun (WGS) entry which is preliminary data.</text>
</comment>
<feature type="compositionally biased region" description="Pro residues" evidence="2">
    <location>
        <begin position="554"/>
        <end position="569"/>
    </location>
</feature>
<dbReference type="PANTHER" id="PTHR15021">
    <property type="entry name" value="DISCONNECTED-RELATED"/>
    <property type="match status" value="1"/>
</dbReference>